<feature type="region of interest" description="Disordered" evidence="1">
    <location>
        <begin position="203"/>
        <end position="312"/>
    </location>
</feature>
<dbReference type="Proteomes" id="UP000235388">
    <property type="component" value="Unassembled WGS sequence"/>
</dbReference>
<reference evidence="2 3" key="1">
    <citation type="submission" date="2017-11" db="EMBL/GenBank/DDBJ databases">
        <title>De novo assembly and phasing of dikaryotic genomes from two isolates of Puccinia coronata f. sp. avenae, the causal agent of oat crown rust.</title>
        <authorList>
            <person name="Miller M.E."/>
            <person name="Zhang Y."/>
            <person name="Omidvar V."/>
            <person name="Sperschneider J."/>
            <person name="Schwessinger B."/>
            <person name="Raley C."/>
            <person name="Palmer J.M."/>
            <person name="Garnica D."/>
            <person name="Upadhyaya N."/>
            <person name="Rathjen J."/>
            <person name="Taylor J.M."/>
            <person name="Park R.F."/>
            <person name="Dodds P.N."/>
            <person name="Hirsch C.D."/>
            <person name="Kianian S.F."/>
            <person name="Figueroa M."/>
        </authorList>
    </citation>
    <scope>NUCLEOTIDE SEQUENCE [LARGE SCALE GENOMIC DNA]</scope>
    <source>
        <strain evidence="2">12NC29</strain>
    </source>
</reference>
<comment type="caution">
    <text evidence="2">The sequence shown here is derived from an EMBL/GenBank/DDBJ whole genome shotgun (WGS) entry which is preliminary data.</text>
</comment>
<dbReference type="AlphaFoldDB" id="A0A2N5VNM6"/>
<gene>
    <name evidence="2" type="ORF">PCANC_15254</name>
</gene>
<dbReference type="EMBL" id="PGCJ01000084">
    <property type="protein sequence ID" value="PLW51577.1"/>
    <property type="molecule type" value="Genomic_DNA"/>
</dbReference>
<evidence type="ECO:0000256" key="1">
    <source>
        <dbReference type="SAM" id="MobiDB-lite"/>
    </source>
</evidence>
<evidence type="ECO:0000313" key="3">
    <source>
        <dbReference type="Proteomes" id="UP000235388"/>
    </source>
</evidence>
<keyword evidence="3" id="KW-1185">Reference proteome</keyword>
<name>A0A2N5VNM6_9BASI</name>
<sequence>MSAARTPNHPVLISLFVEAHADLAVDCVCDSQYRFVSTPTALQCAGINDDTFSDLPVTLLTTTALLNTLLSGSIFFLSGRFLAPNDGTSPVLNYAQEGLLPLPVPVGTLIDASNKTSIVGLGQVIERCEVVLDNSTQATHLEVVVSHHNWDSQDRCSRSFRIKYIEPRKKNMINTHPLYQVGREVQIVTSVSLTSGQTLRQSAGTLGSDVVPNGQPRSNLIKLTPRKDKAPQEKSQSVLKRKPTTARPSSKPLQPVSANVKGKGKMKTPNASDEESNPLSSDESNHLLAAPLRQVEPPSRAPSGSRPQGRPH</sequence>
<dbReference type="OrthoDB" id="2505029at2759"/>
<protein>
    <submittedName>
        <fullName evidence="2">Uncharacterized protein</fullName>
    </submittedName>
</protein>
<proteinExistence type="predicted"/>
<evidence type="ECO:0000313" key="2">
    <source>
        <dbReference type="EMBL" id="PLW51577.1"/>
    </source>
</evidence>
<accession>A0A2N5VNM6</accession>
<organism evidence="2 3">
    <name type="scientific">Puccinia coronata f. sp. avenae</name>
    <dbReference type="NCBI Taxonomy" id="200324"/>
    <lineage>
        <taxon>Eukaryota</taxon>
        <taxon>Fungi</taxon>
        <taxon>Dikarya</taxon>
        <taxon>Basidiomycota</taxon>
        <taxon>Pucciniomycotina</taxon>
        <taxon>Pucciniomycetes</taxon>
        <taxon>Pucciniales</taxon>
        <taxon>Pucciniaceae</taxon>
        <taxon>Puccinia</taxon>
    </lineage>
</organism>